<dbReference type="AlphaFoldDB" id="A0A0F9B2L0"/>
<sequence>MDTNQLPLKDLILEIFEPCGAESSFDELTETDQRRLCAAYLRENEEVVLDLLVDVHRTSLAQHIADLIDGDCDVLAMAHDIKIAAFPNKELISLVEGEMDWQWRMEQKFKAIKTAETHTDAMRETS</sequence>
<reference evidence="1" key="1">
    <citation type="journal article" date="2015" name="Nature">
        <title>Complex archaea that bridge the gap between prokaryotes and eukaryotes.</title>
        <authorList>
            <person name="Spang A."/>
            <person name="Saw J.H."/>
            <person name="Jorgensen S.L."/>
            <person name="Zaremba-Niedzwiedzka K."/>
            <person name="Martijn J."/>
            <person name="Lind A.E."/>
            <person name="van Eijk R."/>
            <person name="Schleper C."/>
            <person name="Guy L."/>
            <person name="Ettema T.J."/>
        </authorList>
    </citation>
    <scope>NUCLEOTIDE SEQUENCE</scope>
</reference>
<evidence type="ECO:0000313" key="1">
    <source>
        <dbReference type="EMBL" id="KKK78791.1"/>
    </source>
</evidence>
<proteinExistence type="predicted"/>
<accession>A0A0F9B2L0</accession>
<gene>
    <name evidence="1" type="ORF">LCGC14_2840030</name>
</gene>
<name>A0A0F9B2L0_9ZZZZ</name>
<organism evidence="1">
    <name type="scientific">marine sediment metagenome</name>
    <dbReference type="NCBI Taxonomy" id="412755"/>
    <lineage>
        <taxon>unclassified sequences</taxon>
        <taxon>metagenomes</taxon>
        <taxon>ecological metagenomes</taxon>
    </lineage>
</organism>
<protein>
    <submittedName>
        <fullName evidence="1">Uncharacterized protein</fullName>
    </submittedName>
</protein>
<dbReference type="EMBL" id="LAZR01054329">
    <property type="protein sequence ID" value="KKK78791.1"/>
    <property type="molecule type" value="Genomic_DNA"/>
</dbReference>
<comment type="caution">
    <text evidence="1">The sequence shown here is derived from an EMBL/GenBank/DDBJ whole genome shotgun (WGS) entry which is preliminary data.</text>
</comment>